<feature type="compositionally biased region" description="Low complexity" evidence="1">
    <location>
        <begin position="18"/>
        <end position="32"/>
    </location>
</feature>
<organism evidence="2 3">
    <name type="scientific">Portunus trituberculatus</name>
    <name type="common">Swimming crab</name>
    <name type="synonym">Neptunus trituberculatus</name>
    <dbReference type="NCBI Taxonomy" id="210409"/>
    <lineage>
        <taxon>Eukaryota</taxon>
        <taxon>Metazoa</taxon>
        <taxon>Ecdysozoa</taxon>
        <taxon>Arthropoda</taxon>
        <taxon>Crustacea</taxon>
        <taxon>Multicrustacea</taxon>
        <taxon>Malacostraca</taxon>
        <taxon>Eumalacostraca</taxon>
        <taxon>Eucarida</taxon>
        <taxon>Decapoda</taxon>
        <taxon>Pleocyemata</taxon>
        <taxon>Brachyura</taxon>
        <taxon>Eubrachyura</taxon>
        <taxon>Portunoidea</taxon>
        <taxon>Portunidae</taxon>
        <taxon>Portuninae</taxon>
        <taxon>Portunus</taxon>
    </lineage>
</organism>
<proteinExistence type="predicted"/>
<dbReference type="AlphaFoldDB" id="A0A5B7HC36"/>
<dbReference type="EMBL" id="VSRR010030878">
    <property type="protein sequence ID" value="MPC70291.1"/>
    <property type="molecule type" value="Genomic_DNA"/>
</dbReference>
<evidence type="ECO:0000313" key="2">
    <source>
        <dbReference type="EMBL" id="MPC70291.1"/>
    </source>
</evidence>
<sequence length="43" mass="4536">MWTGVEVWNSREQGHPCSSLSASPSSITTGSTRCGSTFSMTLA</sequence>
<feature type="region of interest" description="Disordered" evidence="1">
    <location>
        <begin position="1"/>
        <end position="32"/>
    </location>
</feature>
<comment type="caution">
    <text evidence="2">The sequence shown here is derived from an EMBL/GenBank/DDBJ whole genome shotgun (WGS) entry which is preliminary data.</text>
</comment>
<reference evidence="2 3" key="1">
    <citation type="submission" date="2019-05" db="EMBL/GenBank/DDBJ databases">
        <title>Another draft genome of Portunus trituberculatus and its Hox gene families provides insights of decapod evolution.</title>
        <authorList>
            <person name="Jeong J.-H."/>
            <person name="Song I."/>
            <person name="Kim S."/>
            <person name="Choi T."/>
            <person name="Kim D."/>
            <person name="Ryu S."/>
            <person name="Kim W."/>
        </authorList>
    </citation>
    <scope>NUCLEOTIDE SEQUENCE [LARGE SCALE GENOMIC DNA]</scope>
    <source>
        <tissue evidence="2">Muscle</tissue>
    </source>
</reference>
<evidence type="ECO:0000256" key="1">
    <source>
        <dbReference type="SAM" id="MobiDB-lite"/>
    </source>
</evidence>
<protein>
    <submittedName>
        <fullName evidence="2">Uncharacterized protein</fullName>
    </submittedName>
</protein>
<keyword evidence="3" id="KW-1185">Reference proteome</keyword>
<dbReference type="Proteomes" id="UP000324222">
    <property type="component" value="Unassembled WGS sequence"/>
</dbReference>
<accession>A0A5B7HC36</accession>
<gene>
    <name evidence="2" type="ORF">E2C01_064536</name>
</gene>
<name>A0A5B7HC36_PORTR</name>
<evidence type="ECO:0000313" key="3">
    <source>
        <dbReference type="Proteomes" id="UP000324222"/>
    </source>
</evidence>